<name>A0A379DBR9_9FIRM</name>
<dbReference type="Pfam" id="PF07786">
    <property type="entry name" value="HGSNAT_cat"/>
    <property type="match status" value="1"/>
</dbReference>
<proteinExistence type="predicted"/>
<dbReference type="Proteomes" id="UP000254777">
    <property type="component" value="Unassembled WGS sequence"/>
</dbReference>
<dbReference type="RefSeq" id="WP_040552211.1">
    <property type="nucleotide sequence ID" value="NZ_UGTH01000001.1"/>
</dbReference>
<organism evidence="3 4">
    <name type="scientific">Peptoniphilus indolicus</name>
    <dbReference type="NCBI Taxonomy" id="33030"/>
    <lineage>
        <taxon>Bacteria</taxon>
        <taxon>Bacillati</taxon>
        <taxon>Bacillota</taxon>
        <taxon>Tissierellia</taxon>
        <taxon>Tissierellales</taxon>
        <taxon>Peptoniphilaceae</taxon>
        <taxon>Peptoniphilus</taxon>
    </lineage>
</organism>
<feature type="transmembrane region" description="Helical" evidence="1">
    <location>
        <begin position="96"/>
        <end position="114"/>
    </location>
</feature>
<dbReference type="InterPro" id="IPR012429">
    <property type="entry name" value="HGSNAT_cat"/>
</dbReference>
<reference evidence="3 4" key="1">
    <citation type="submission" date="2018-06" db="EMBL/GenBank/DDBJ databases">
        <authorList>
            <consortium name="Pathogen Informatics"/>
            <person name="Doyle S."/>
        </authorList>
    </citation>
    <scope>NUCLEOTIDE SEQUENCE [LARGE SCALE GENOMIC DNA]</scope>
    <source>
        <strain evidence="3 4">NCTC11088</strain>
    </source>
</reference>
<feature type="transmembrane region" description="Helical" evidence="1">
    <location>
        <begin position="121"/>
        <end position="140"/>
    </location>
</feature>
<feature type="transmembrane region" description="Helical" evidence="1">
    <location>
        <begin position="176"/>
        <end position="197"/>
    </location>
</feature>
<gene>
    <name evidence="3" type="ORF">NCTC11088_01140</name>
</gene>
<feature type="domain" description="Heparan-alpha-glucosaminide N-acetyltransferase catalytic" evidence="2">
    <location>
        <begin position="3"/>
        <end position="227"/>
    </location>
</feature>
<keyword evidence="1" id="KW-0472">Membrane</keyword>
<feature type="transmembrane region" description="Helical" evidence="1">
    <location>
        <begin position="12"/>
        <end position="33"/>
    </location>
</feature>
<accession>A0A379DBR9</accession>
<sequence>MKRNHILDSYRGFTVISMILFHLFYDINLFKQIPWYENFIINSVWQISIAASFFIISGVTSSLLDRRKNIKRGIILNIIGLLITLVTYFFAREIMIIFGVMNGLGMCMLITGLIQDKIKNLNTNIWSTLMLILYICTYNIQSGTVLFGKIEITEELYNLNLFPLGLPSLNFTSEDYFGFIPWIFIYLFGFFIGRKLIENNFYGKYGKGNILSEIGKRSLAIYVLHQPLLYLLVIWIFEKI</sequence>
<evidence type="ECO:0000313" key="4">
    <source>
        <dbReference type="Proteomes" id="UP000254777"/>
    </source>
</evidence>
<dbReference type="AlphaFoldDB" id="A0A379DBR9"/>
<feature type="transmembrane region" description="Helical" evidence="1">
    <location>
        <begin position="73"/>
        <end position="90"/>
    </location>
</feature>
<keyword evidence="1" id="KW-0812">Transmembrane</keyword>
<evidence type="ECO:0000259" key="2">
    <source>
        <dbReference type="Pfam" id="PF07786"/>
    </source>
</evidence>
<feature type="transmembrane region" description="Helical" evidence="1">
    <location>
        <begin position="218"/>
        <end position="237"/>
    </location>
</feature>
<feature type="transmembrane region" description="Helical" evidence="1">
    <location>
        <begin position="39"/>
        <end position="61"/>
    </location>
</feature>
<dbReference type="EMBL" id="UGTH01000001">
    <property type="protein sequence ID" value="SUB75347.1"/>
    <property type="molecule type" value="Genomic_DNA"/>
</dbReference>
<protein>
    <submittedName>
        <fullName evidence="3">Predicted membrane protein</fullName>
    </submittedName>
</protein>
<evidence type="ECO:0000256" key="1">
    <source>
        <dbReference type="SAM" id="Phobius"/>
    </source>
</evidence>
<keyword evidence="1" id="KW-1133">Transmembrane helix</keyword>
<evidence type="ECO:0000313" key="3">
    <source>
        <dbReference type="EMBL" id="SUB75347.1"/>
    </source>
</evidence>